<proteinExistence type="predicted"/>
<dbReference type="PANTHER" id="PTHR38465">
    <property type="entry name" value="HTH-TYPE TRANSCRIPTIONAL REGULATOR MJ1563-RELATED"/>
    <property type="match status" value="1"/>
</dbReference>
<comment type="caution">
    <text evidence="4">The sequence shown here is derived from an EMBL/GenBank/DDBJ whole genome shotgun (WGS) entry which is preliminary data.</text>
</comment>
<dbReference type="InterPro" id="IPR036390">
    <property type="entry name" value="WH_DNA-bd_sf"/>
</dbReference>
<dbReference type="InterPro" id="IPR052362">
    <property type="entry name" value="HTH-GbsR_regulator"/>
</dbReference>
<keyword evidence="1" id="KW-0805">Transcription regulation</keyword>
<keyword evidence="2" id="KW-0238">DNA-binding</keyword>
<gene>
    <name evidence="4" type="ORF">QVZ41_12800</name>
</gene>
<protein>
    <submittedName>
        <fullName evidence="4">Transcriptional regulator</fullName>
    </submittedName>
</protein>
<dbReference type="Proteomes" id="UP001168642">
    <property type="component" value="Unassembled WGS sequence"/>
</dbReference>
<evidence type="ECO:0000256" key="3">
    <source>
        <dbReference type="ARBA" id="ARBA00023163"/>
    </source>
</evidence>
<dbReference type="SUPFAM" id="SSF46785">
    <property type="entry name" value="Winged helix' DNA-binding domain"/>
    <property type="match status" value="1"/>
</dbReference>
<dbReference type="EMBL" id="JAUMIT010000007">
    <property type="protein sequence ID" value="MDO3695721.1"/>
    <property type="molecule type" value="Genomic_DNA"/>
</dbReference>
<evidence type="ECO:0000313" key="4">
    <source>
        <dbReference type="EMBL" id="MDO3695721.1"/>
    </source>
</evidence>
<name>A0ABT8VUR7_9FLAO</name>
<reference evidence="4" key="1">
    <citation type="submission" date="2023-07" db="EMBL/GenBank/DDBJ databases">
        <title>Wenyingzhuangia sp. chi5 genome sequencing and assembly.</title>
        <authorList>
            <person name="Park S."/>
        </authorList>
    </citation>
    <scope>NUCLEOTIDE SEQUENCE</scope>
    <source>
        <strain evidence="4">Chi5</strain>
    </source>
</reference>
<dbReference type="PANTHER" id="PTHR38465:SF1">
    <property type="entry name" value="HTH-TYPE TRANSCRIPTIONAL REGULATOR MJ1563-RELATED"/>
    <property type="match status" value="1"/>
</dbReference>
<dbReference type="RefSeq" id="WP_302885008.1">
    <property type="nucleotide sequence ID" value="NZ_JAUMIT010000007.1"/>
</dbReference>
<keyword evidence="5" id="KW-1185">Reference proteome</keyword>
<sequence length="164" mass="19133">MKKEKCELVEKLGVHFEKKEGLAPVAARVFSYIVLNGKGGTTFEELIENLCASKSTISTHLTHLQGLNKIKYYTKTGDRKKYYIMNYDSMVQGINKTIDDWNEEMKIHQEVMAYKLTVNQLKETPNEEKFNIEFHVDFIEFLNKTIASVKEIKNRIIKNHQENN</sequence>
<evidence type="ECO:0000256" key="2">
    <source>
        <dbReference type="ARBA" id="ARBA00023125"/>
    </source>
</evidence>
<keyword evidence="3" id="KW-0804">Transcription</keyword>
<dbReference type="Gene3D" id="1.10.10.10">
    <property type="entry name" value="Winged helix-like DNA-binding domain superfamily/Winged helix DNA-binding domain"/>
    <property type="match status" value="1"/>
</dbReference>
<dbReference type="InterPro" id="IPR036388">
    <property type="entry name" value="WH-like_DNA-bd_sf"/>
</dbReference>
<accession>A0ABT8VUR7</accession>
<evidence type="ECO:0000256" key="1">
    <source>
        <dbReference type="ARBA" id="ARBA00023015"/>
    </source>
</evidence>
<organism evidence="4 5">
    <name type="scientific">Wenyingzhuangia gilva</name>
    <dbReference type="NCBI Taxonomy" id="3057677"/>
    <lineage>
        <taxon>Bacteria</taxon>
        <taxon>Pseudomonadati</taxon>
        <taxon>Bacteroidota</taxon>
        <taxon>Flavobacteriia</taxon>
        <taxon>Flavobacteriales</taxon>
        <taxon>Flavobacteriaceae</taxon>
        <taxon>Wenyingzhuangia</taxon>
    </lineage>
</organism>
<evidence type="ECO:0000313" key="5">
    <source>
        <dbReference type="Proteomes" id="UP001168642"/>
    </source>
</evidence>